<dbReference type="Gene3D" id="3.40.50.1110">
    <property type="entry name" value="SGNH hydrolase"/>
    <property type="match status" value="1"/>
</dbReference>
<evidence type="ECO:0000259" key="1">
    <source>
        <dbReference type="Pfam" id="PF13472"/>
    </source>
</evidence>
<dbReference type="SUPFAM" id="SSF52266">
    <property type="entry name" value="SGNH hydrolase"/>
    <property type="match status" value="1"/>
</dbReference>
<dbReference type="InterPro" id="IPR036514">
    <property type="entry name" value="SGNH_hydro_sf"/>
</dbReference>
<dbReference type="RefSeq" id="WP_034568275.1">
    <property type="nucleotide sequence ID" value="NZ_JQBS01000001.1"/>
</dbReference>
<feature type="domain" description="SGNH hydrolase-type esterase" evidence="1">
    <location>
        <begin position="6"/>
        <end position="172"/>
    </location>
</feature>
<comment type="caution">
    <text evidence="2">The sequence shown here is derived from an EMBL/GenBank/DDBJ whole genome shotgun (WGS) entry which is preliminary data.</text>
</comment>
<dbReference type="EMBL" id="JQBS01000001">
    <property type="protein sequence ID" value="KRN57944.1"/>
    <property type="molecule type" value="Genomic_DNA"/>
</dbReference>
<sequence>MRKLILFGDSITAGYANDFVSPILTKKLATYFPEETILNVGIPGDTTVDGIARLEKHVLSKQPDLVTVFFGSNDASTGLLVQIDEYRLHLTKMIETIGASKVILITPALSNQALQQAERPNSRLIHYGNIVRELATQYQTKLAELQLAMLDRPNYLDCLQEDGFHFSEVGYDVLAEEIAKAIKA</sequence>
<reference evidence="2 3" key="1">
    <citation type="journal article" date="2015" name="Genome Announc.">
        <title>Expanding the biotechnology potential of lactobacilli through comparative genomics of 213 strains and associated genera.</title>
        <authorList>
            <person name="Sun Z."/>
            <person name="Harris H.M."/>
            <person name="McCann A."/>
            <person name="Guo C."/>
            <person name="Argimon S."/>
            <person name="Zhang W."/>
            <person name="Yang X."/>
            <person name="Jeffery I.B."/>
            <person name="Cooney J.C."/>
            <person name="Kagawa T.F."/>
            <person name="Liu W."/>
            <person name="Song Y."/>
            <person name="Salvetti E."/>
            <person name="Wrobel A."/>
            <person name="Rasinkangas P."/>
            <person name="Parkhill J."/>
            <person name="Rea M.C."/>
            <person name="O'Sullivan O."/>
            <person name="Ritari J."/>
            <person name="Douillard F.P."/>
            <person name="Paul Ross R."/>
            <person name="Yang R."/>
            <person name="Briner A.E."/>
            <person name="Felis G.E."/>
            <person name="de Vos W.M."/>
            <person name="Barrangou R."/>
            <person name="Klaenhammer T.R."/>
            <person name="Caufield P.W."/>
            <person name="Cui Y."/>
            <person name="Zhang H."/>
            <person name="O'Toole P.W."/>
        </authorList>
    </citation>
    <scope>NUCLEOTIDE SEQUENCE [LARGE SCALE GENOMIC DNA]</scope>
    <source>
        <strain evidence="2 3">DSM 20623</strain>
    </source>
</reference>
<dbReference type="GO" id="GO:0004622">
    <property type="term" value="F:phosphatidylcholine lysophospholipase activity"/>
    <property type="evidence" value="ECO:0007669"/>
    <property type="project" value="TreeGrafter"/>
</dbReference>
<dbReference type="Proteomes" id="UP000051658">
    <property type="component" value="Unassembled WGS sequence"/>
</dbReference>
<dbReference type="InterPro" id="IPR013830">
    <property type="entry name" value="SGNH_hydro"/>
</dbReference>
<dbReference type="PATRIC" id="fig|1449336.4.peg.1227"/>
<evidence type="ECO:0000313" key="3">
    <source>
        <dbReference type="Proteomes" id="UP000051658"/>
    </source>
</evidence>
<name>A0A0R2HZ45_CARDV</name>
<evidence type="ECO:0000313" key="2">
    <source>
        <dbReference type="EMBL" id="KRN57944.1"/>
    </source>
</evidence>
<gene>
    <name evidence="2" type="ORF">IV74_GL001201</name>
</gene>
<dbReference type="AlphaFoldDB" id="A0A0R2HZ45"/>
<organism evidence="2 3">
    <name type="scientific">Carnobacterium divergens DSM 20623</name>
    <dbReference type="NCBI Taxonomy" id="1449336"/>
    <lineage>
        <taxon>Bacteria</taxon>
        <taxon>Bacillati</taxon>
        <taxon>Bacillota</taxon>
        <taxon>Bacilli</taxon>
        <taxon>Lactobacillales</taxon>
        <taxon>Carnobacteriaceae</taxon>
        <taxon>Carnobacterium</taxon>
    </lineage>
</organism>
<dbReference type="InterPro" id="IPR051532">
    <property type="entry name" value="Ester_Hydrolysis_Enzymes"/>
</dbReference>
<dbReference type="PANTHER" id="PTHR30383:SF5">
    <property type="entry name" value="SGNH HYDROLASE-TYPE ESTERASE DOMAIN-CONTAINING PROTEIN"/>
    <property type="match status" value="1"/>
</dbReference>
<dbReference type="Pfam" id="PF13472">
    <property type="entry name" value="Lipase_GDSL_2"/>
    <property type="match status" value="1"/>
</dbReference>
<dbReference type="PANTHER" id="PTHR30383">
    <property type="entry name" value="THIOESTERASE 1/PROTEASE 1/LYSOPHOSPHOLIPASE L1"/>
    <property type="match status" value="1"/>
</dbReference>
<keyword evidence="3" id="KW-1185">Reference proteome</keyword>
<dbReference type="eggNOG" id="COG2755">
    <property type="taxonomic scope" value="Bacteria"/>
</dbReference>
<proteinExistence type="predicted"/>
<protein>
    <recommendedName>
        <fullName evidence="1">SGNH hydrolase-type esterase domain-containing protein</fullName>
    </recommendedName>
</protein>
<dbReference type="GeneID" id="89589703"/>
<accession>A0A0R2HZ45</accession>